<comment type="caution">
    <text evidence="1">The sequence shown here is derived from an EMBL/GenBank/DDBJ whole genome shotgun (WGS) entry which is preliminary data.</text>
</comment>
<organism evidence="1 2">
    <name type="scientific">Elysia crispata</name>
    <name type="common">lettuce slug</name>
    <dbReference type="NCBI Taxonomy" id="231223"/>
    <lineage>
        <taxon>Eukaryota</taxon>
        <taxon>Metazoa</taxon>
        <taxon>Spiralia</taxon>
        <taxon>Lophotrochozoa</taxon>
        <taxon>Mollusca</taxon>
        <taxon>Gastropoda</taxon>
        <taxon>Heterobranchia</taxon>
        <taxon>Euthyneura</taxon>
        <taxon>Panpulmonata</taxon>
        <taxon>Sacoglossa</taxon>
        <taxon>Placobranchoidea</taxon>
        <taxon>Plakobranchidae</taxon>
        <taxon>Elysia</taxon>
    </lineage>
</organism>
<protein>
    <submittedName>
        <fullName evidence="1">Uncharacterized protein</fullName>
    </submittedName>
</protein>
<dbReference type="AlphaFoldDB" id="A0AAE0YBQ4"/>
<sequence>MPADEPLPLGMDSIDYYFKPSVMRRDGVVSFLLHSLGMFQTRLWEALDTSSMNNALQVHPHRAGDSGGSGVEDPTRAVDHDGMGMLTTTPPSDFIIFSDGALQCEEHRSVAECSVTNFTMSD</sequence>
<evidence type="ECO:0000313" key="2">
    <source>
        <dbReference type="Proteomes" id="UP001283361"/>
    </source>
</evidence>
<name>A0AAE0YBQ4_9GAST</name>
<accession>A0AAE0YBQ4</accession>
<dbReference type="Proteomes" id="UP001283361">
    <property type="component" value="Unassembled WGS sequence"/>
</dbReference>
<gene>
    <name evidence="1" type="ORF">RRG08_008227</name>
</gene>
<proteinExistence type="predicted"/>
<keyword evidence="2" id="KW-1185">Reference proteome</keyword>
<reference evidence="1" key="1">
    <citation type="journal article" date="2023" name="G3 (Bethesda)">
        <title>A reference genome for the long-term kleptoplast-retaining sea slug Elysia crispata morphotype clarki.</title>
        <authorList>
            <person name="Eastman K.E."/>
            <person name="Pendleton A.L."/>
            <person name="Shaikh M.A."/>
            <person name="Suttiyut T."/>
            <person name="Ogas R."/>
            <person name="Tomko P."/>
            <person name="Gavelis G."/>
            <person name="Widhalm J.R."/>
            <person name="Wisecaver J.H."/>
        </authorList>
    </citation>
    <scope>NUCLEOTIDE SEQUENCE</scope>
    <source>
        <strain evidence="1">ECLA1</strain>
    </source>
</reference>
<evidence type="ECO:0000313" key="1">
    <source>
        <dbReference type="EMBL" id="KAK3739619.1"/>
    </source>
</evidence>
<dbReference type="EMBL" id="JAWDGP010006510">
    <property type="protein sequence ID" value="KAK3739619.1"/>
    <property type="molecule type" value="Genomic_DNA"/>
</dbReference>